<evidence type="ECO:0000256" key="4">
    <source>
        <dbReference type="ARBA" id="ARBA00022840"/>
    </source>
</evidence>
<dbReference type="SUPFAM" id="SSF57997">
    <property type="entry name" value="Tropomyosin"/>
    <property type="match status" value="1"/>
</dbReference>
<accession>A0A2G8JLX9</accession>
<sequence>MLRTNKRAFTLAYSSNTSNKGTNVRLYQLSFEQLSSYPTNFVTFAYTDRRCHKWPFQTFLNYNSHHARILCNSLCLELKLRKTLPWRIRQRVQKSRRTPLRLLRITINTTKENPSELSTNSVSPTARLIISQIVTENFKSYAGKITLGPFHKSFSCIIGPNGSGKSNTIDAMLFVFGYRAAKIRSKKLSVLIHKSDQFKDLSSCSVAVHFQKIIDTGSDDKDYEVVPGSQLVVSRTAYKDGSSQYFVNGKKNTFKEVTTLLKDCGIDLDHNRFLILQGEVEQIAMMKPKALTEHEEGMLEYLEDIIGSNTFKEPIEELAKAVEELNEERGEKLSRVKAVESEMEQLEKPMKEAQEFLKLENEITKKKNMLYQVYVSECSKAADAAEAKKKEEETKMQDINTQLQDMTNDIKARTKEYKAMYKKYEKMTEVLEQKKADFKEFEQQDVKCREDLKHTKEKQKKLQKNLQKEKTKFENLKTVPGDSEKQIEVNKDLKASLDGKLKAEEEKMGGIMASLKTETAGLQEEKEVKEGELLNMQKDVNEARSQMSLAESELAMHRKTIDDAWSKLEKAKADLTSATETLSERKSSIKQLEQQIPVAEAKLQKLQGQHSPLKQAETASSQNLHSLVTKVEEARNSLKSATDRGALIEGLMKQKKQGIIPGIYGRLGDLGAIDEKYDVAVSTACSALDYIVVDTIETGEKCVKFLRENNIGVATFVCLDKINHLQKKATEKIQMPENVPRLYDLVRVQDEKIRIAFYYGLGNTLVAKDLDQATRIALQGNIRRRVVTLQGQLIEQSGTMSGGGTRVAKGRIGCKVVSEVTPQELANIERELEQTRLSATEKREKLKQLEEELETLDKDLKEMKLTHKKQTMDIKAKSEQEVYLKDQIKTLDKEHQTAKAGVDLTQFEKVAAKYRKEYEKIAEVASKIEAEAKRLHEKIMEIGNKRMKSQQDKIDSLTNQIAEASSAITKATVAIRNASKNMKRAEDNIASMEKEEVENREAIVKIEEEFSRLEDEASKVLKDYDTAEKELKELEVVLEENKEELSNMDTKQNELKKKQLEMNHELERYVTKAKENQQKVKHWKKEFDKLELHVIDRENPEKLTVYPEEELLSINGEKISYEVTVSEEQLGKMSPNLAAIQQFKKKEENYLSRVAEYDELTERRNSQRRSLEDMRKQRLDMFMKGFGTINEYLKEMYQMITLGGDAELELVDSLDPFSEGIVFSVRPPKKSWKVIANLSGGEKTLSSLSLVFALHQFKPTPVYVMDEIDAALDFKNVSIVGHYIKVNNNVVKATH</sequence>
<reference evidence="11 12" key="1">
    <citation type="journal article" date="2017" name="PLoS Biol.">
        <title>The sea cucumber genome provides insights into morphological evolution and visceral regeneration.</title>
        <authorList>
            <person name="Zhang X."/>
            <person name="Sun L."/>
            <person name="Yuan J."/>
            <person name="Sun Y."/>
            <person name="Gao Y."/>
            <person name="Zhang L."/>
            <person name="Li S."/>
            <person name="Dai H."/>
            <person name="Hamel J.F."/>
            <person name="Liu C."/>
            <person name="Yu Y."/>
            <person name="Liu S."/>
            <person name="Lin W."/>
            <person name="Guo K."/>
            <person name="Jin S."/>
            <person name="Xu P."/>
            <person name="Storey K.B."/>
            <person name="Huan P."/>
            <person name="Zhang T."/>
            <person name="Zhou Y."/>
            <person name="Zhang J."/>
            <person name="Lin C."/>
            <person name="Li X."/>
            <person name="Xing L."/>
            <person name="Huo D."/>
            <person name="Sun M."/>
            <person name="Wang L."/>
            <person name="Mercier A."/>
            <person name="Li F."/>
            <person name="Yang H."/>
            <person name="Xiang J."/>
        </authorList>
    </citation>
    <scope>NUCLEOTIDE SEQUENCE [LARGE SCALE GENOMIC DNA]</scope>
    <source>
        <strain evidence="11">Shaxun</strain>
        <tissue evidence="11">Muscle</tissue>
    </source>
</reference>
<dbReference type="InterPro" id="IPR036277">
    <property type="entry name" value="SMC_hinge_sf"/>
</dbReference>
<proteinExistence type="inferred from homology"/>
<dbReference type="Proteomes" id="UP000230750">
    <property type="component" value="Unassembled WGS sequence"/>
</dbReference>
<dbReference type="Gene3D" id="3.30.70.1620">
    <property type="match status" value="1"/>
</dbReference>
<feature type="domain" description="SMC hinge" evidence="10">
    <location>
        <begin position="661"/>
        <end position="777"/>
    </location>
</feature>
<keyword evidence="4" id="KW-0067">ATP-binding</keyword>
<dbReference type="PANTHER" id="PTHR18937:SF172">
    <property type="entry name" value="STRUCTURAL MAINTENANCE OF CHROMOSOMES PROTEIN"/>
    <property type="match status" value="1"/>
</dbReference>
<dbReference type="Pfam" id="PF06470">
    <property type="entry name" value="SMC_hinge"/>
    <property type="match status" value="1"/>
</dbReference>
<dbReference type="InterPro" id="IPR010935">
    <property type="entry name" value="SMC_hinge"/>
</dbReference>
<evidence type="ECO:0000256" key="9">
    <source>
        <dbReference type="SAM" id="Coils"/>
    </source>
</evidence>
<feature type="coiled-coil region" evidence="9">
    <location>
        <begin position="825"/>
        <end position="866"/>
    </location>
</feature>
<evidence type="ECO:0000256" key="8">
    <source>
        <dbReference type="PIRNR" id="PIRNR005719"/>
    </source>
</evidence>
<evidence type="ECO:0000256" key="2">
    <source>
        <dbReference type="ARBA" id="ARBA00006005"/>
    </source>
</evidence>
<dbReference type="OrthoDB" id="5575062at2759"/>
<dbReference type="FunFam" id="1.20.1060.20:FF:000003">
    <property type="entry name" value="Structural maintenance of chromosomes 4"/>
    <property type="match status" value="1"/>
</dbReference>
<name>A0A2G8JLX9_STIJA</name>
<dbReference type="InterPro" id="IPR024704">
    <property type="entry name" value="SMC"/>
</dbReference>
<dbReference type="STRING" id="307972.A0A2G8JLX9"/>
<feature type="coiled-coil region" evidence="9">
    <location>
        <begin position="375"/>
        <end position="479"/>
    </location>
</feature>
<dbReference type="FunFam" id="3.40.50.300:FF:000585">
    <property type="entry name" value="Structural maintenance of chromosomes 4"/>
    <property type="match status" value="1"/>
</dbReference>
<dbReference type="GO" id="GO:0005634">
    <property type="term" value="C:nucleus"/>
    <property type="evidence" value="ECO:0007669"/>
    <property type="project" value="UniProtKB-SubCell"/>
</dbReference>
<dbReference type="SMART" id="SM00968">
    <property type="entry name" value="SMC_hinge"/>
    <property type="match status" value="1"/>
</dbReference>
<dbReference type="GO" id="GO:0016887">
    <property type="term" value="F:ATP hydrolysis activity"/>
    <property type="evidence" value="ECO:0007669"/>
    <property type="project" value="InterPro"/>
</dbReference>
<organism evidence="11 12">
    <name type="scientific">Stichopus japonicus</name>
    <name type="common">Sea cucumber</name>
    <dbReference type="NCBI Taxonomy" id="307972"/>
    <lineage>
        <taxon>Eukaryota</taxon>
        <taxon>Metazoa</taxon>
        <taxon>Echinodermata</taxon>
        <taxon>Eleutherozoa</taxon>
        <taxon>Echinozoa</taxon>
        <taxon>Holothuroidea</taxon>
        <taxon>Aspidochirotacea</taxon>
        <taxon>Aspidochirotida</taxon>
        <taxon>Stichopodidae</taxon>
        <taxon>Apostichopus</taxon>
    </lineage>
</organism>
<dbReference type="GO" id="GO:0005524">
    <property type="term" value="F:ATP binding"/>
    <property type="evidence" value="ECO:0007669"/>
    <property type="project" value="UniProtKB-KW"/>
</dbReference>
<comment type="caution">
    <text evidence="11">The sequence shown here is derived from an EMBL/GenBank/DDBJ whole genome shotgun (WGS) entry which is preliminary data.</text>
</comment>
<dbReference type="Gene3D" id="1.20.1060.20">
    <property type="match status" value="1"/>
</dbReference>
<feature type="coiled-coil region" evidence="9">
    <location>
        <begin position="512"/>
        <end position="644"/>
    </location>
</feature>
<evidence type="ECO:0000256" key="7">
    <source>
        <dbReference type="ARBA" id="ARBA00023242"/>
    </source>
</evidence>
<evidence type="ECO:0000259" key="10">
    <source>
        <dbReference type="SMART" id="SM00968"/>
    </source>
</evidence>
<dbReference type="Gene3D" id="3.40.50.300">
    <property type="entry name" value="P-loop containing nucleotide triphosphate hydrolases"/>
    <property type="match status" value="2"/>
</dbReference>
<keyword evidence="6" id="KW-0226">DNA condensation</keyword>
<evidence type="ECO:0000256" key="1">
    <source>
        <dbReference type="ARBA" id="ARBA00004123"/>
    </source>
</evidence>
<keyword evidence="7 8" id="KW-0539">Nucleus</keyword>
<evidence type="ECO:0000256" key="6">
    <source>
        <dbReference type="ARBA" id="ARBA00023067"/>
    </source>
</evidence>
<keyword evidence="12" id="KW-1185">Reference proteome</keyword>
<feature type="coiled-coil region" evidence="9">
    <location>
        <begin position="315"/>
        <end position="342"/>
    </location>
</feature>
<dbReference type="InterPro" id="IPR003395">
    <property type="entry name" value="RecF/RecN/SMC_N"/>
</dbReference>
<comment type="similarity">
    <text evidence="2">Belongs to the SMC family. SMC4 subfamily.</text>
</comment>
<dbReference type="PANTHER" id="PTHR18937">
    <property type="entry name" value="STRUCTURAL MAINTENANCE OF CHROMOSOMES SMC FAMILY MEMBER"/>
    <property type="match status" value="1"/>
</dbReference>
<evidence type="ECO:0000313" key="11">
    <source>
        <dbReference type="EMBL" id="PIK36725.1"/>
    </source>
</evidence>
<gene>
    <name evidence="11" type="ORF">BSL78_26443</name>
</gene>
<dbReference type="GO" id="GO:0007076">
    <property type="term" value="P:mitotic chromosome condensation"/>
    <property type="evidence" value="ECO:0007669"/>
    <property type="project" value="TreeGrafter"/>
</dbReference>
<dbReference type="SUPFAM" id="SSF75553">
    <property type="entry name" value="Smc hinge domain"/>
    <property type="match status" value="1"/>
</dbReference>
<comment type="subcellular location">
    <subcellularLocation>
        <location evidence="1 8">Nucleus</location>
    </subcellularLocation>
</comment>
<keyword evidence="5 9" id="KW-0175">Coiled coil</keyword>
<dbReference type="PIRSF" id="PIRSF005719">
    <property type="entry name" value="SMC"/>
    <property type="match status" value="1"/>
</dbReference>
<keyword evidence="3" id="KW-0547">Nucleotide-binding</keyword>
<dbReference type="FunFam" id="3.30.70.1620:FF:000003">
    <property type="entry name" value="Structural maintenance of chromosomes 4"/>
    <property type="match status" value="1"/>
</dbReference>
<evidence type="ECO:0000256" key="3">
    <source>
        <dbReference type="ARBA" id="ARBA00022741"/>
    </source>
</evidence>
<dbReference type="SUPFAM" id="SSF52540">
    <property type="entry name" value="P-loop containing nucleoside triphosphate hydrolases"/>
    <property type="match status" value="2"/>
</dbReference>
<protein>
    <recommendedName>
        <fullName evidence="8">Structural maintenance of chromosomes protein</fullName>
    </recommendedName>
</protein>
<evidence type="ECO:0000313" key="12">
    <source>
        <dbReference type="Proteomes" id="UP000230750"/>
    </source>
</evidence>
<dbReference type="EMBL" id="MRZV01001628">
    <property type="protein sequence ID" value="PIK36725.1"/>
    <property type="molecule type" value="Genomic_DNA"/>
</dbReference>
<dbReference type="GO" id="GO:0000796">
    <property type="term" value="C:condensin complex"/>
    <property type="evidence" value="ECO:0007669"/>
    <property type="project" value="TreeGrafter"/>
</dbReference>
<dbReference type="Pfam" id="PF02463">
    <property type="entry name" value="SMC_N"/>
    <property type="match status" value="1"/>
</dbReference>
<feature type="coiled-coil region" evidence="9">
    <location>
        <begin position="911"/>
        <end position="1086"/>
    </location>
</feature>
<dbReference type="InterPro" id="IPR027417">
    <property type="entry name" value="P-loop_NTPase"/>
</dbReference>
<evidence type="ECO:0000256" key="5">
    <source>
        <dbReference type="ARBA" id="ARBA00023054"/>
    </source>
</evidence>